<name>A0A7R9K2X0_TIMGE</name>
<dbReference type="EMBL" id="OE842783">
    <property type="protein sequence ID" value="CAD7601377.1"/>
    <property type="molecule type" value="Genomic_DNA"/>
</dbReference>
<feature type="chain" id="PRO_5031067763" evidence="1">
    <location>
        <begin position="22"/>
        <end position="153"/>
    </location>
</feature>
<feature type="signal peptide" evidence="1">
    <location>
        <begin position="1"/>
        <end position="21"/>
    </location>
</feature>
<evidence type="ECO:0000313" key="2">
    <source>
        <dbReference type="EMBL" id="CAD7601377.1"/>
    </source>
</evidence>
<gene>
    <name evidence="2" type="ORF">TGEB3V08_LOCUS7935</name>
</gene>
<proteinExistence type="predicted"/>
<evidence type="ECO:0000256" key="1">
    <source>
        <dbReference type="SAM" id="SignalP"/>
    </source>
</evidence>
<dbReference type="AlphaFoldDB" id="A0A7R9K2X0"/>
<organism evidence="2">
    <name type="scientific">Timema genevievae</name>
    <name type="common">Walking stick</name>
    <dbReference type="NCBI Taxonomy" id="629358"/>
    <lineage>
        <taxon>Eukaryota</taxon>
        <taxon>Metazoa</taxon>
        <taxon>Ecdysozoa</taxon>
        <taxon>Arthropoda</taxon>
        <taxon>Hexapoda</taxon>
        <taxon>Insecta</taxon>
        <taxon>Pterygota</taxon>
        <taxon>Neoptera</taxon>
        <taxon>Polyneoptera</taxon>
        <taxon>Phasmatodea</taxon>
        <taxon>Timematodea</taxon>
        <taxon>Timematoidea</taxon>
        <taxon>Timematidae</taxon>
        <taxon>Timema</taxon>
    </lineage>
</organism>
<sequence length="153" mass="16626">MMLSYLSRLFLTNFWWATGNAVRDCYSSPMASLVLTDSQHLDQNSGDLEYSGRHSPDRDSNLDLPILGSLSQHDTSALSNYATEAGFGQTDKRASDRASDWVAKLASAVRINGNIAQVSSGKRSKKVNGVLSSNSNGKYRSVWTQAQASAGNF</sequence>
<protein>
    <submittedName>
        <fullName evidence="2">Uncharacterized protein</fullName>
    </submittedName>
</protein>
<accession>A0A7R9K2X0</accession>
<keyword evidence="1" id="KW-0732">Signal</keyword>
<reference evidence="2" key="1">
    <citation type="submission" date="2020-11" db="EMBL/GenBank/DDBJ databases">
        <authorList>
            <person name="Tran Van P."/>
        </authorList>
    </citation>
    <scope>NUCLEOTIDE SEQUENCE</scope>
</reference>